<dbReference type="Proteomes" id="UP000634647">
    <property type="component" value="Unassembled WGS sequence"/>
</dbReference>
<name>A0AAN4UP84_9RHOB</name>
<reference evidence="1" key="1">
    <citation type="journal article" date="2014" name="Int. J. Syst. Evol. Microbiol.">
        <title>Complete genome sequence of Corynebacterium casei LMG S-19264T (=DSM 44701T), isolated from a smear-ripened cheese.</title>
        <authorList>
            <consortium name="US DOE Joint Genome Institute (JGI-PGF)"/>
            <person name="Walter F."/>
            <person name="Albersmeier A."/>
            <person name="Kalinowski J."/>
            <person name="Ruckert C."/>
        </authorList>
    </citation>
    <scope>NUCLEOTIDE SEQUENCE</scope>
    <source>
        <strain evidence="1">CGMCC 1.10859</strain>
    </source>
</reference>
<dbReference type="EMBL" id="FNOB01000003">
    <property type="protein sequence ID" value="SDW43640.1"/>
    <property type="molecule type" value="Genomic_DNA"/>
</dbReference>
<dbReference type="AlphaFoldDB" id="A0AAN4UP84"/>
<accession>A0AAN4UP84</accession>
<comment type="caution">
    <text evidence="1">The sequence shown here is derived from an EMBL/GenBank/DDBJ whole genome shotgun (WGS) entry which is preliminary data.</text>
</comment>
<evidence type="ECO:0000313" key="1">
    <source>
        <dbReference type="EMBL" id="GHD99799.1"/>
    </source>
</evidence>
<dbReference type="Proteomes" id="UP000199541">
    <property type="component" value="Unassembled WGS sequence"/>
</dbReference>
<protein>
    <submittedName>
        <fullName evidence="1">Uncharacterized protein</fullName>
    </submittedName>
</protein>
<dbReference type="EMBL" id="BNAB01000003">
    <property type="protein sequence ID" value="GHD99799.1"/>
    <property type="molecule type" value="Genomic_DNA"/>
</dbReference>
<evidence type="ECO:0000313" key="4">
    <source>
        <dbReference type="Proteomes" id="UP000634647"/>
    </source>
</evidence>
<reference evidence="1" key="3">
    <citation type="submission" date="2023-06" db="EMBL/GenBank/DDBJ databases">
        <authorList>
            <person name="Sun Q."/>
            <person name="Zhou Y."/>
        </authorList>
    </citation>
    <scope>NUCLEOTIDE SEQUENCE</scope>
    <source>
        <strain evidence="1">CGMCC 1.10859</strain>
    </source>
</reference>
<proteinExistence type="predicted"/>
<reference evidence="2 3" key="2">
    <citation type="submission" date="2016-10" db="EMBL/GenBank/DDBJ databases">
        <authorList>
            <person name="Varghese N."/>
            <person name="Submissions S."/>
        </authorList>
    </citation>
    <scope>NUCLEOTIDE SEQUENCE [LARGE SCALE GENOMIC DNA]</scope>
    <source>
        <strain evidence="2 3">DSM 24802</strain>
    </source>
</reference>
<evidence type="ECO:0000313" key="3">
    <source>
        <dbReference type="Proteomes" id="UP000199541"/>
    </source>
</evidence>
<sequence length="107" mass="11349">MAFSFRETQLVKGMLARGDKQHDIAAYFGVNGGRVAEVATGDCDYPTAPAAPADRLPPPGPYVSLRTKQDVINILEEAAELIDGAGNASEEAAFASDVLKTALEKLR</sequence>
<gene>
    <name evidence="1" type="ORF">GCM10008024_08790</name>
    <name evidence="2" type="ORF">SAMN05444006_103212</name>
</gene>
<evidence type="ECO:0000313" key="2">
    <source>
        <dbReference type="EMBL" id="SDW43640.1"/>
    </source>
</evidence>
<keyword evidence="3" id="KW-1185">Reference proteome</keyword>
<dbReference type="RefSeq" id="WP_092163961.1">
    <property type="nucleotide sequence ID" value="NZ_BNAB01000003.1"/>
</dbReference>
<organism evidence="1 4">
    <name type="scientific">Allgaiera indica</name>
    <dbReference type="NCBI Taxonomy" id="765699"/>
    <lineage>
        <taxon>Bacteria</taxon>
        <taxon>Pseudomonadati</taxon>
        <taxon>Pseudomonadota</taxon>
        <taxon>Alphaproteobacteria</taxon>
        <taxon>Rhodobacterales</taxon>
        <taxon>Paracoccaceae</taxon>
        <taxon>Allgaiera</taxon>
    </lineage>
</organism>